<dbReference type="Gene3D" id="3.90.1200.10">
    <property type="match status" value="1"/>
</dbReference>
<dbReference type="InterPro" id="IPR011009">
    <property type="entry name" value="Kinase-like_dom_sf"/>
</dbReference>
<accession>A0A5C6FDT2</accession>
<dbReference type="AlphaFoldDB" id="A0A5C6FDT2"/>
<keyword evidence="2" id="KW-0808">Transferase</keyword>
<dbReference type="GO" id="GO:0016740">
    <property type="term" value="F:transferase activity"/>
    <property type="evidence" value="ECO:0007669"/>
    <property type="project" value="UniProtKB-KW"/>
</dbReference>
<dbReference type="SMART" id="SM00587">
    <property type="entry name" value="CHK"/>
    <property type="match status" value="1"/>
</dbReference>
<reference evidence="2 3" key="1">
    <citation type="submission" date="2019-02" db="EMBL/GenBank/DDBJ databases">
        <title>Deep-cultivation of Planctomycetes and their phenomic and genomic characterization uncovers novel biology.</title>
        <authorList>
            <person name="Wiegand S."/>
            <person name="Jogler M."/>
            <person name="Boedeker C."/>
            <person name="Pinto D."/>
            <person name="Vollmers J."/>
            <person name="Rivas-Marin E."/>
            <person name="Kohn T."/>
            <person name="Peeters S.H."/>
            <person name="Heuer A."/>
            <person name="Rast P."/>
            <person name="Oberbeckmann S."/>
            <person name="Bunk B."/>
            <person name="Jeske O."/>
            <person name="Meyerdierks A."/>
            <person name="Storesund J.E."/>
            <person name="Kallscheuer N."/>
            <person name="Luecker S."/>
            <person name="Lage O.M."/>
            <person name="Pohl T."/>
            <person name="Merkel B.J."/>
            <person name="Hornburger P."/>
            <person name="Mueller R.-W."/>
            <person name="Bruemmer F."/>
            <person name="Labrenz M."/>
            <person name="Spormann A.M."/>
            <person name="Op Den Camp H."/>
            <person name="Overmann J."/>
            <person name="Amann R."/>
            <person name="Jetten M.S.M."/>
            <person name="Mascher T."/>
            <person name="Medema M.H."/>
            <person name="Devos D.P."/>
            <person name="Kaster A.-K."/>
            <person name="Ovreas L."/>
            <person name="Rohde M."/>
            <person name="Galperin M.Y."/>
            <person name="Jogler C."/>
        </authorList>
    </citation>
    <scope>NUCLEOTIDE SEQUENCE [LARGE SCALE GENOMIC DNA]</scope>
    <source>
        <strain evidence="2 3">Poly59</strain>
    </source>
</reference>
<dbReference type="PANTHER" id="PTHR11012">
    <property type="entry name" value="PROTEIN KINASE-LIKE DOMAIN-CONTAINING"/>
    <property type="match status" value="1"/>
</dbReference>
<dbReference type="SUPFAM" id="SSF56112">
    <property type="entry name" value="Protein kinase-like (PK-like)"/>
    <property type="match status" value="1"/>
</dbReference>
<evidence type="ECO:0000259" key="1">
    <source>
        <dbReference type="SMART" id="SM00587"/>
    </source>
</evidence>
<proteinExistence type="predicted"/>
<feature type="domain" description="CHK kinase-like" evidence="1">
    <location>
        <begin position="115"/>
        <end position="270"/>
    </location>
</feature>
<comment type="caution">
    <text evidence="2">The sequence shown here is derived from an EMBL/GenBank/DDBJ whole genome shotgun (WGS) entry which is preliminary data.</text>
</comment>
<evidence type="ECO:0000313" key="3">
    <source>
        <dbReference type="Proteomes" id="UP000317977"/>
    </source>
</evidence>
<dbReference type="Proteomes" id="UP000317977">
    <property type="component" value="Unassembled WGS sequence"/>
</dbReference>
<dbReference type="OrthoDB" id="9769860at2"/>
<evidence type="ECO:0000313" key="2">
    <source>
        <dbReference type="EMBL" id="TWU57789.1"/>
    </source>
</evidence>
<dbReference type="PANTHER" id="PTHR11012:SF30">
    <property type="entry name" value="PROTEIN KINASE-LIKE DOMAIN-CONTAINING"/>
    <property type="match status" value="1"/>
</dbReference>
<keyword evidence="3" id="KW-1185">Reference proteome</keyword>
<dbReference type="EMBL" id="SJPX01000001">
    <property type="protein sequence ID" value="TWU57789.1"/>
    <property type="molecule type" value="Genomic_DNA"/>
</dbReference>
<dbReference type="Pfam" id="PF02958">
    <property type="entry name" value="EcKL"/>
    <property type="match status" value="2"/>
</dbReference>
<organism evidence="2 3">
    <name type="scientific">Rubripirellula reticaptiva</name>
    <dbReference type="NCBI Taxonomy" id="2528013"/>
    <lineage>
        <taxon>Bacteria</taxon>
        <taxon>Pseudomonadati</taxon>
        <taxon>Planctomycetota</taxon>
        <taxon>Planctomycetia</taxon>
        <taxon>Pirellulales</taxon>
        <taxon>Pirellulaceae</taxon>
        <taxon>Rubripirellula</taxon>
    </lineage>
</organism>
<protein>
    <submittedName>
        <fullName evidence="2">Phosphotransferase enzyme family protein</fullName>
    </submittedName>
</protein>
<sequence length="335" mass="37459">MIELPDDVHEFIRQVTGASSVFDASIVQSLWSGYGQIYRVHLVGSAAESVIVKHVRPPSKSDHPRGWDGDQSHQRKLRSYEVELHWYRDFAARCDGDVRVPHCYGTTSGDGQIMFVLEDLDAAGYPLRRGSLNRSGVTMGLRYLANFHATFLGVSPTGLWKRGTYWHLETRPDELAAMGTCDLKRFAADIDSALNGCRFQTLVHGDAKVANFCFSADGSAIAAVDFQYVGGGCGMKDVAYFLGSCQDDSQCERDESLLLDTYFEAFHSRRAKIVGKTDGTIGRELESEWRSMYPVAWADFTRFMLGWCPGHSKLTRYSHDVAARVVEQIRSSRSL</sequence>
<dbReference type="InterPro" id="IPR015897">
    <property type="entry name" value="CHK_kinase-like"/>
</dbReference>
<name>A0A5C6FDT2_9BACT</name>
<gene>
    <name evidence="2" type="ORF">Poly59_06980</name>
</gene>
<dbReference type="InterPro" id="IPR004119">
    <property type="entry name" value="EcKL"/>
</dbReference>